<dbReference type="InterPro" id="IPR036390">
    <property type="entry name" value="WH_DNA-bd_sf"/>
</dbReference>
<sequence length="115" mass="12032">MVEISNHIDALSALAHETRLTVFRALVQAGPNGLPAGDLATLAATPASTLSSHLARLESAGLVHGRRASRHIFYAVRYDAVRALLTFLVEDCCAGNPQLCGTLSPASPCPVPTEA</sequence>
<dbReference type="InterPro" id="IPR001845">
    <property type="entry name" value="HTH_ArsR_DNA-bd_dom"/>
</dbReference>
<dbReference type="InterPro" id="IPR011991">
    <property type="entry name" value="ArsR-like_HTH"/>
</dbReference>
<dbReference type="Proteomes" id="UP000515292">
    <property type="component" value="Chromosome"/>
</dbReference>
<gene>
    <name evidence="5" type="ORF">H3309_06865</name>
</gene>
<dbReference type="KEGG" id="sand:H3309_06865"/>
<name>A0A7G5ILC8_9SPHN</name>
<dbReference type="InterPro" id="IPR036388">
    <property type="entry name" value="WH-like_DNA-bd_sf"/>
</dbReference>
<feature type="domain" description="HTH arsR-type" evidence="4">
    <location>
        <begin position="1"/>
        <end position="96"/>
    </location>
</feature>
<keyword evidence="3" id="KW-0804">Transcription</keyword>
<dbReference type="GO" id="GO:0003677">
    <property type="term" value="F:DNA binding"/>
    <property type="evidence" value="ECO:0007669"/>
    <property type="project" value="UniProtKB-KW"/>
</dbReference>
<proteinExistence type="predicted"/>
<dbReference type="Gene3D" id="1.10.10.10">
    <property type="entry name" value="Winged helix-like DNA-binding domain superfamily/Winged helix DNA-binding domain"/>
    <property type="match status" value="1"/>
</dbReference>
<dbReference type="InterPro" id="IPR051011">
    <property type="entry name" value="Metal_resp_trans_reg"/>
</dbReference>
<protein>
    <submittedName>
        <fullName evidence="5">Helix-turn-helix transcriptional regulator</fullName>
    </submittedName>
</protein>
<dbReference type="SUPFAM" id="SSF46785">
    <property type="entry name" value="Winged helix' DNA-binding domain"/>
    <property type="match status" value="1"/>
</dbReference>
<dbReference type="Pfam" id="PF12840">
    <property type="entry name" value="HTH_20"/>
    <property type="match status" value="1"/>
</dbReference>
<dbReference type="RefSeq" id="WP_182297993.1">
    <property type="nucleotide sequence ID" value="NZ_CP059851.1"/>
</dbReference>
<dbReference type="PROSITE" id="PS50987">
    <property type="entry name" value="HTH_ARSR_2"/>
    <property type="match status" value="1"/>
</dbReference>
<evidence type="ECO:0000313" key="5">
    <source>
        <dbReference type="EMBL" id="QMW24170.1"/>
    </source>
</evidence>
<evidence type="ECO:0000313" key="6">
    <source>
        <dbReference type="Proteomes" id="UP000515292"/>
    </source>
</evidence>
<evidence type="ECO:0000256" key="3">
    <source>
        <dbReference type="ARBA" id="ARBA00023163"/>
    </source>
</evidence>
<dbReference type="CDD" id="cd00090">
    <property type="entry name" value="HTH_ARSR"/>
    <property type="match status" value="1"/>
</dbReference>
<keyword evidence="1" id="KW-0805">Transcription regulation</keyword>
<organism evidence="5 6">
    <name type="scientific">Sandaracinobacteroides saxicola</name>
    <dbReference type="NCBI Taxonomy" id="2759707"/>
    <lineage>
        <taxon>Bacteria</taxon>
        <taxon>Pseudomonadati</taxon>
        <taxon>Pseudomonadota</taxon>
        <taxon>Alphaproteobacteria</taxon>
        <taxon>Sphingomonadales</taxon>
        <taxon>Sphingosinicellaceae</taxon>
        <taxon>Sandaracinobacteroides</taxon>
    </lineage>
</organism>
<evidence type="ECO:0000256" key="1">
    <source>
        <dbReference type="ARBA" id="ARBA00023015"/>
    </source>
</evidence>
<keyword evidence="2" id="KW-0238">DNA-binding</keyword>
<evidence type="ECO:0000256" key="2">
    <source>
        <dbReference type="ARBA" id="ARBA00023125"/>
    </source>
</evidence>
<dbReference type="EMBL" id="CP059851">
    <property type="protein sequence ID" value="QMW24170.1"/>
    <property type="molecule type" value="Genomic_DNA"/>
</dbReference>
<dbReference type="NCBIfam" id="NF033788">
    <property type="entry name" value="HTH_metalloreg"/>
    <property type="match status" value="1"/>
</dbReference>
<dbReference type="PRINTS" id="PR00778">
    <property type="entry name" value="HTHARSR"/>
</dbReference>
<evidence type="ECO:0000259" key="4">
    <source>
        <dbReference type="PROSITE" id="PS50987"/>
    </source>
</evidence>
<dbReference type="PANTHER" id="PTHR43132">
    <property type="entry name" value="ARSENICAL RESISTANCE OPERON REPRESSOR ARSR-RELATED"/>
    <property type="match status" value="1"/>
</dbReference>
<dbReference type="GO" id="GO:0003700">
    <property type="term" value="F:DNA-binding transcription factor activity"/>
    <property type="evidence" value="ECO:0007669"/>
    <property type="project" value="InterPro"/>
</dbReference>
<accession>A0A7G5ILC8</accession>
<dbReference type="SMART" id="SM00418">
    <property type="entry name" value="HTH_ARSR"/>
    <property type="match status" value="1"/>
</dbReference>
<dbReference type="PANTHER" id="PTHR43132:SF2">
    <property type="entry name" value="ARSENICAL RESISTANCE OPERON REPRESSOR ARSR-RELATED"/>
    <property type="match status" value="1"/>
</dbReference>
<keyword evidence="6" id="KW-1185">Reference proteome</keyword>
<dbReference type="AlphaFoldDB" id="A0A7G5ILC8"/>
<reference evidence="5 6" key="1">
    <citation type="submission" date="2020-07" db="EMBL/GenBank/DDBJ databases">
        <title>Complete genome sequence for Sandaracinobacter sp. M6.</title>
        <authorList>
            <person name="Tang Y."/>
            <person name="Liu Q."/>
            <person name="Guo Z."/>
            <person name="Lei P."/>
            <person name="Huang B."/>
        </authorList>
    </citation>
    <scope>NUCLEOTIDE SEQUENCE [LARGE SCALE GENOMIC DNA]</scope>
    <source>
        <strain evidence="5 6">M6</strain>
    </source>
</reference>